<dbReference type="SUPFAM" id="SSF53474">
    <property type="entry name" value="alpha/beta-Hydrolases"/>
    <property type="match status" value="1"/>
</dbReference>
<dbReference type="Proteomes" id="UP000282971">
    <property type="component" value="Unassembled WGS sequence"/>
</dbReference>
<proteinExistence type="predicted"/>
<dbReference type="EMBL" id="SACN01000001">
    <property type="protein sequence ID" value="RVT94471.1"/>
    <property type="molecule type" value="Genomic_DNA"/>
</dbReference>
<keyword evidence="2" id="KW-0378">Hydrolase</keyword>
<feature type="domain" description="AB hydrolase-1" evidence="1">
    <location>
        <begin position="24"/>
        <end position="258"/>
    </location>
</feature>
<dbReference type="PRINTS" id="PR00111">
    <property type="entry name" value="ABHYDROLASE"/>
</dbReference>
<comment type="caution">
    <text evidence="2">The sequence shown here is derived from an EMBL/GenBank/DDBJ whole genome shotgun (WGS) entry which is preliminary data.</text>
</comment>
<dbReference type="Pfam" id="PF00561">
    <property type="entry name" value="Abhydrolase_1"/>
    <property type="match status" value="1"/>
</dbReference>
<dbReference type="OrthoDB" id="9808398at2"/>
<organism evidence="2 3">
    <name type="scientific">Sphingomonas crocodyli</name>
    <dbReference type="NCBI Taxonomy" id="1979270"/>
    <lineage>
        <taxon>Bacteria</taxon>
        <taxon>Pseudomonadati</taxon>
        <taxon>Pseudomonadota</taxon>
        <taxon>Alphaproteobacteria</taxon>
        <taxon>Sphingomonadales</taxon>
        <taxon>Sphingomonadaceae</taxon>
        <taxon>Sphingomonas</taxon>
    </lineage>
</organism>
<evidence type="ECO:0000313" key="2">
    <source>
        <dbReference type="EMBL" id="RVT94471.1"/>
    </source>
</evidence>
<sequence length="280" mass="30190">MTVHNFTGAGGAKIAADIVGEGRPVVMLHGAGQTRGSWWRTAAMFADQGYRAITLDARGHGQSDWSADGYGMDVFVDDLRAVLDQVEARPALIGASLGGLTSMVAIGEADRAIASALVLVDITPHIRREGGSAIQGFMGANPEGFATVEEAADAVSRYLPHRPRPKSVEGLRRNLREREDGRLVWHWDPAFINPRPGHRPDIDVMQARLDEAARAIEVPTLMVRGSDSEIVSDEGVEQFRRLVPTAEIVEVSGARHMVAGDANTDFAGATIEFLSRVYPA</sequence>
<protein>
    <submittedName>
        <fullName evidence="2">Alpha/beta hydrolase</fullName>
    </submittedName>
</protein>
<dbReference type="InterPro" id="IPR029058">
    <property type="entry name" value="AB_hydrolase_fold"/>
</dbReference>
<evidence type="ECO:0000259" key="1">
    <source>
        <dbReference type="Pfam" id="PF00561"/>
    </source>
</evidence>
<gene>
    <name evidence="2" type="ORF">EOD43_11735</name>
</gene>
<dbReference type="Gene3D" id="3.40.50.1820">
    <property type="entry name" value="alpha/beta hydrolase"/>
    <property type="match status" value="1"/>
</dbReference>
<dbReference type="AlphaFoldDB" id="A0A437MA16"/>
<dbReference type="InterPro" id="IPR050228">
    <property type="entry name" value="Carboxylesterase_BioH"/>
</dbReference>
<name>A0A437MA16_9SPHN</name>
<evidence type="ECO:0000313" key="3">
    <source>
        <dbReference type="Proteomes" id="UP000282971"/>
    </source>
</evidence>
<dbReference type="InterPro" id="IPR000073">
    <property type="entry name" value="AB_hydrolase_1"/>
</dbReference>
<dbReference type="RefSeq" id="WP_127744006.1">
    <property type="nucleotide sequence ID" value="NZ_SACN01000001.1"/>
</dbReference>
<dbReference type="PANTHER" id="PTHR43194:SF2">
    <property type="entry name" value="PEROXISOMAL MEMBRANE PROTEIN LPX1"/>
    <property type="match status" value="1"/>
</dbReference>
<dbReference type="GO" id="GO:0016787">
    <property type="term" value="F:hydrolase activity"/>
    <property type="evidence" value="ECO:0007669"/>
    <property type="project" value="UniProtKB-KW"/>
</dbReference>
<reference evidence="2 3" key="1">
    <citation type="submission" date="2019-01" db="EMBL/GenBank/DDBJ databases">
        <authorList>
            <person name="Chen W.-M."/>
        </authorList>
    </citation>
    <scope>NUCLEOTIDE SEQUENCE [LARGE SCALE GENOMIC DNA]</scope>
    <source>
        <strain evidence="2 3">CCP-7</strain>
    </source>
</reference>
<dbReference type="PANTHER" id="PTHR43194">
    <property type="entry name" value="HYDROLASE ALPHA/BETA FOLD FAMILY"/>
    <property type="match status" value="1"/>
</dbReference>
<keyword evidence="3" id="KW-1185">Reference proteome</keyword>
<accession>A0A437MA16</accession>